<evidence type="ECO:0000313" key="3">
    <source>
        <dbReference type="Proteomes" id="UP000000763"/>
    </source>
</evidence>
<organism evidence="2 3">
    <name type="scientific">Oryza sativa subsp. japonica</name>
    <name type="common">Rice</name>
    <dbReference type="NCBI Taxonomy" id="39947"/>
    <lineage>
        <taxon>Eukaryota</taxon>
        <taxon>Viridiplantae</taxon>
        <taxon>Streptophyta</taxon>
        <taxon>Embryophyta</taxon>
        <taxon>Tracheophyta</taxon>
        <taxon>Spermatophyta</taxon>
        <taxon>Magnoliopsida</taxon>
        <taxon>Liliopsida</taxon>
        <taxon>Poales</taxon>
        <taxon>Poaceae</taxon>
        <taxon>BOP clade</taxon>
        <taxon>Oryzoideae</taxon>
        <taxon>Oryzeae</taxon>
        <taxon>Oryzinae</taxon>
        <taxon>Oryza</taxon>
        <taxon>Oryza sativa</taxon>
    </lineage>
</organism>
<dbReference type="AlphaFoldDB" id="Q6K7B7"/>
<proteinExistence type="predicted"/>
<protein>
    <submittedName>
        <fullName evidence="2">Uncharacterized protein</fullName>
    </submittedName>
</protein>
<evidence type="ECO:0000256" key="1">
    <source>
        <dbReference type="SAM" id="MobiDB-lite"/>
    </source>
</evidence>
<feature type="compositionally biased region" description="Polar residues" evidence="1">
    <location>
        <begin position="27"/>
        <end position="44"/>
    </location>
</feature>
<feature type="region of interest" description="Disordered" evidence="1">
    <location>
        <begin position="1"/>
        <end position="44"/>
    </location>
</feature>
<sequence length="104" mass="11663">MTHRRSDRRQGGGQTGGVRAVRPTAATGATSDFGGSTDRSTSVRPTFFRRSDRCIYFGQTAIHRFEDKKNSALATPPLLSPHPQQHRLFPLIWARSINSRDLIR</sequence>
<dbReference type="EMBL" id="AP004850">
    <property type="protein sequence ID" value="BAD19565.1"/>
    <property type="molecule type" value="Genomic_DNA"/>
</dbReference>
<reference evidence="3" key="1">
    <citation type="journal article" date="2005" name="Nature">
        <title>The map-based sequence of the rice genome.</title>
        <authorList>
            <consortium name="International rice genome sequencing project (IRGSP)"/>
            <person name="Matsumoto T."/>
            <person name="Wu J."/>
            <person name="Kanamori H."/>
            <person name="Katayose Y."/>
            <person name="Fujisawa M."/>
            <person name="Namiki N."/>
            <person name="Mizuno H."/>
            <person name="Yamamoto K."/>
            <person name="Antonio B.A."/>
            <person name="Baba T."/>
            <person name="Sakata K."/>
            <person name="Nagamura Y."/>
            <person name="Aoki H."/>
            <person name="Arikawa K."/>
            <person name="Arita K."/>
            <person name="Bito T."/>
            <person name="Chiden Y."/>
            <person name="Fujitsuka N."/>
            <person name="Fukunaka R."/>
            <person name="Hamada M."/>
            <person name="Harada C."/>
            <person name="Hayashi A."/>
            <person name="Hijishita S."/>
            <person name="Honda M."/>
            <person name="Hosokawa S."/>
            <person name="Ichikawa Y."/>
            <person name="Idonuma A."/>
            <person name="Iijima M."/>
            <person name="Ikeda M."/>
            <person name="Ikeno M."/>
            <person name="Ito K."/>
            <person name="Ito S."/>
            <person name="Ito T."/>
            <person name="Ito Y."/>
            <person name="Ito Y."/>
            <person name="Iwabuchi A."/>
            <person name="Kamiya K."/>
            <person name="Karasawa W."/>
            <person name="Kurita K."/>
            <person name="Katagiri S."/>
            <person name="Kikuta A."/>
            <person name="Kobayashi H."/>
            <person name="Kobayashi N."/>
            <person name="Machita K."/>
            <person name="Maehara T."/>
            <person name="Masukawa M."/>
            <person name="Mizubayashi T."/>
            <person name="Mukai Y."/>
            <person name="Nagasaki H."/>
            <person name="Nagata Y."/>
            <person name="Naito S."/>
            <person name="Nakashima M."/>
            <person name="Nakama Y."/>
            <person name="Nakamichi Y."/>
            <person name="Nakamura M."/>
            <person name="Meguro A."/>
            <person name="Negishi M."/>
            <person name="Ohta I."/>
            <person name="Ohta T."/>
            <person name="Okamoto M."/>
            <person name="Ono N."/>
            <person name="Saji S."/>
            <person name="Sakaguchi M."/>
            <person name="Sakai K."/>
            <person name="Shibata M."/>
            <person name="Shimokawa T."/>
            <person name="Song J."/>
            <person name="Takazaki Y."/>
            <person name="Terasawa K."/>
            <person name="Tsugane M."/>
            <person name="Tsuji K."/>
            <person name="Ueda S."/>
            <person name="Waki K."/>
            <person name="Yamagata H."/>
            <person name="Yamamoto M."/>
            <person name="Yamamoto S."/>
            <person name="Yamane H."/>
            <person name="Yoshiki S."/>
            <person name="Yoshihara R."/>
            <person name="Yukawa K."/>
            <person name="Zhong H."/>
            <person name="Yano M."/>
            <person name="Yuan Q."/>
            <person name="Ouyang S."/>
            <person name="Liu J."/>
            <person name="Jones K.M."/>
            <person name="Gansberger K."/>
            <person name="Moffat K."/>
            <person name="Hill J."/>
            <person name="Bera J."/>
            <person name="Fadrosh D."/>
            <person name="Jin S."/>
            <person name="Johri S."/>
            <person name="Kim M."/>
            <person name="Overton L."/>
            <person name="Reardon M."/>
            <person name="Tsitrin T."/>
            <person name="Vuong H."/>
            <person name="Weaver B."/>
            <person name="Ciecko A."/>
            <person name="Tallon L."/>
            <person name="Jackson J."/>
            <person name="Pai G."/>
            <person name="Aken S.V."/>
            <person name="Utterback T."/>
            <person name="Reidmuller S."/>
            <person name="Feldblyum T."/>
            <person name="Hsiao J."/>
            <person name="Zismann V."/>
            <person name="Iobst S."/>
            <person name="de Vazeille A.R."/>
            <person name="Buell C.R."/>
            <person name="Ying K."/>
            <person name="Li Y."/>
            <person name="Lu T."/>
            <person name="Huang Y."/>
            <person name="Zhao Q."/>
            <person name="Feng Q."/>
            <person name="Zhang L."/>
            <person name="Zhu J."/>
            <person name="Weng Q."/>
            <person name="Mu J."/>
            <person name="Lu Y."/>
            <person name="Fan D."/>
            <person name="Liu Y."/>
            <person name="Guan J."/>
            <person name="Zhang Y."/>
            <person name="Yu S."/>
            <person name="Liu X."/>
            <person name="Zhang Y."/>
            <person name="Hong G."/>
            <person name="Han B."/>
            <person name="Choisne N."/>
            <person name="Demange N."/>
            <person name="Orjeda G."/>
            <person name="Samain S."/>
            <person name="Cattolico L."/>
            <person name="Pelletier E."/>
            <person name="Couloux A."/>
            <person name="Segurens B."/>
            <person name="Wincker P."/>
            <person name="D'Hont A."/>
            <person name="Scarpelli C."/>
            <person name="Weissenbach J."/>
            <person name="Salanoubat M."/>
            <person name="Quetier F."/>
            <person name="Yu Y."/>
            <person name="Kim H.R."/>
            <person name="Rambo T."/>
            <person name="Currie J."/>
            <person name="Collura K."/>
            <person name="Luo M."/>
            <person name="Yang T."/>
            <person name="Ammiraju J.S.S."/>
            <person name="Engler F."/>
            <person name="Soderlund C."/>
            <person name="Wing R.A."/>
            <person name="Palmer L.E."/>
            <person name="de la Bastide M."/>
            <person name="Spiegel L."/>
            <person name="Nascimento L."/>
            <person name="Zutavern T."/>
            <person name="O'Shaughnessy A."/>
            <person name="Dike S."/>
            <person name="Dedhia N."/>
            <person name="Preston R."/>
            <person name="Balija V."/>
            <person name="McCombie W.R."/>
            <person name="Chow T."/>
            <person name="Chen H."/>
            <person name="Chung M."/>
            <person name="Chen C."/>
            <person name="Shaw J."/>
            <person name="Wu H."/>
            <person name="Hsiao K."/>
            <person name="Chao Y."/>
            <person name="Chu M."/>
            <person name="Cheng C."/>
            <person name="Hour A."/>
            <person name="Lee P."/>
            <person name="Lin S."/>
            <person name="Lin Y."/>
            <person name="Liou J."/>
            <person name="Liu S."/>
            <person name="Hsing Y."/>
            <person name="Raghuvanshi S."/>
            <person name="Mohanty A."/>
            <person name="Bharti A.K."/>
            <person name="Gaur A."/>
            <person name="Gupta V."/>
            <person name="Kumar D."/>
            <person name="Ravi V."/>
            <person name="Vij S."/>
            <person name="Kapur A."/>
            <person name="Khurana P."/>
            <person name="Khurana P."/>
            <person name="Khurana J.P."/>
            <person name="Tyagi A.K."/>
            <person name="Gaikwad K."/>
            <person name="Singh A."/>
            <person name="Dalal V."/>
            <person name="Srivastava S."/>
            <person name="Dixit A."/>
            <person name="Pal A.K."/>
            <person name="Ghazi I.A."/>
            <person name="Yadav M."/>
            <person name="Pandit A."/>
            <person name="Bhargava A."/>
            <person name="Sureshbabu K."/>
            <person name="Batra K."/>
            <person name="Sharma T.R."/>
            <person name="Mohapatra T."/>
            <person name="Singh N.K."/>
            <person name="Messing J."/>
            <person name="Nelson A.B."/>
            <person name="Fuks G."/>
            <person name="Kavchok S."/>
            <person name="Keizer G."/>
            <person name="Linton E."/>
            <person name="Llaca V."/>
            <person name="Song R."/>
            <person name="Tanyolac B."/>
            <person name="Young S."/>
            <person name="Ho-Il K."/>
            <person name="Hahn J.H."/>
            <person name="Sangsakoo G."/>
            <person name="Vanavichit A."/>
            <person name="de Mattos Luiz.A.T."/>
            <person name="Zimmer P.D."/>
            <person name="Malone G."/>
            <person name="Dellagostin O."/>
            <person name="de Oliveira A.C."/>
            <person name="Bevan M."/>
            <person name="Bancroft I."/>
            <person name="Minx P."/>
            <person name="Cordum H."/>
            <person name="Wilson R."/>
            <person name="Cheng Z."/>
            <person name="Jin W."/>
            <person name="Jiang J."/>
            <person name="Leong S.A."/>
            <person name="Iwama H."/>
            <person name="Gojobori T."/>
            <person name="Itoh T."/>
            <person name="Niimura Y."/>
            <person name="Fujii Y."/>
            <person name="Habara T."/>
            <person name="Sakai H."/>
            <person name="Sato Y."/>
            <person name="Wilson G."/>
            <person name="Kumar K."/>
            <person name="McCouch S."/>
            <person name="Juretic N."/>
            <person name="Hoen D."/>
            <person name="Wright S."/>
            <person name="Bruskiewich R."/>
            <person name="Bureau T."/>
            <person name="Miyao A."/>
            <person name="Hirochika H."/>
            <person name="Nishikawa T."/>
            <person name="Kadowaki K."/>
            <person name="Sugiura M."/>
            <person name="Burr B."/>
            <person name="Sasaki T."/>
        </authorList>
    </citation>
    <scope>NUCLEOTIDE SEQUENCE [LARGE SCALE GENOMIC DNA]</scope>
    <source>
        <strain evidence="3">cv. Nipponbare</strain>
    </source>
</reference>
<gene>
    <name evidence="2" type="primary">OJ1342_D02.15</name>
</gene>
<name>Q6K7B7_ORYSJ</name>
<dbReference type="Proteomes" id="UP000000763">
    <property type="component" value="Chromosome 2"/>
</dbReference>
<evidence type="ECO:0000313" key="2">
    <source>
        <dbReference type="EMBL" id="BAD19565.1"/>
    </source>
</evidence>
<reference evidence="3" key="2">
    <citation type="journal article" date="2008" name="Nucleic Acids Res.">
        <title>The rice annotation project database (RAP-DB): 2008 update.</title>
        <authorList>
            <consortium name="The rice annotation project (RAP)"/>
        </authorList>
    </citation>
    <scope>GENOME REANNOTATION</scope>
    <source>
        <strain evidence="3">cv. Nipponbare</strain>
    </source>
</reference>
<accession>Q6K7B7</accession>